<name>A0A2M7UU91_9BACT</name>
<comment type="similarity">
    <text evidence="1">Belongs to the FemABX family.</text>
</comment>
<gene>
    <name evidence="8" type="ORF">COX92_01585</name>
</gene>
<evidence type="ECO:0000256" key="2">
    <source>
        <dbReference type="ARBA" id="ARBA00022679"/>
    </source>
</evidence>
<dbReference type="InterPro" id="IPR003447">
    <property type="entry name" value="FEMABX"/>
</dbReference>
<keyword evidence="4" id="KW-0573">Peptidoglycan synthesis</keyword>
<dbReference type="InterPro" id="IPR038740">
    <property type="entry name" value="BioF2-like_GNAT_dom"/>
</dbReference>
<dbReference type="AlphaFoldDB" id="A0A2M7UU91"/>
<evidence type="ECO:0000256" key="5">
    <source>
        <dbReference type="ARBA" id="ARBA00023315"/>
    </source>
</evidence>
<comment type="caution">
    <text evidence="8">The sequence shown here is derived from an EMBL/GenBank/DDBJ whole genome shotgun (WGS) entry which is preliminary data.</text>
</comment>
<feature type="domain" description="BioF2-like acetyltransferase" evidence="7">
    <location>
        <begin position="157"/>
        <end position="293"/>
    </location>
</feature>
<dbReference type="GO" id="GO:0071555">
    <property type="term" value="P:cell wall organization"/>
    <property type="evidence" value="ECO:0007669"/>
    <property type="project" value="UniProtKB-KW"/>
</dbReference>
<keyword evidence="3" id="KW-0133">Cell shape</keyword>
<reference evidence="9" key="1">
    <citation type="submission" date="2017-09" db="EMBL/GenBank/DDBJ databases">
        <title>Depth-based differentiation of microbial function through sediment-hosted aquifers and enrichment of novel symbionts in the deep terrestrial subsurface.</title>
        <authorList>
            <person name="Probst A.J."/>
            <person name="Ladd B."/>
            <person name="Jarett J.K."/>
            <person name="Geller-Mcgrath D.E."/>
            <person name="Sieber C.M.K."/>
            <person name="Emerson J.B."/>
            <person name="Anantharaman K."/>
            <person name="Thomas B.C."/>
            <person name="Malmstrom R."/>
            <person name="Stieglmeier M."/>
            <person name="Klingl A."/>
            <person name="Woyke T."/>
            <person name="Ryan C.M."/>
            <person name="Banfield J.F."/>
        </authorList>
    </citation>
    <scope>NUCLEOTIDE SEQUENCE [LARGE SCALE GENOMIC DNA]</scope>
</reference>
<dbReference type="PROSITE" id="PS51191">
    <property type="entry name" value="FEMABX"/>
    <property type="match status" value="1"/>
</dbReference>
<dbReference type="Pfam" id="PF13480">
    <property type="entry name" value="Acetyltransf_6"/>
    <property type="match status" value="1"/>
</dbReference>
<dbReference type="Proteomes" id="UP000229166">
    <property type="component" value="Unassembled WGS sequence"/>
</dbReference>
<dbReference type="GO" id="GO:0016755">
    <property type="term" value="F:aminoacyltransferase activity"/>
    <property type="evidence" value="ECO:0007669"/>
    <property type="project" value="InterPro"/>
</dbReference>
<evidence type="ECO:0000259" key="7">
    <source>
        <dbReference type="Pfam" id="PF13480"/>
    </source>
</evidence>
<dbReference type="PANTHER" id="PTHR36174">
    <property type="entry name" value="LIPID II:GLYCINE GLYCYLTRANSFERASE"/>
    <property type="match status" value="1"/>
</dbReference>
<protein>
    <recommendedName>
        <fullName evidence="7">BioF2-like acetyltransferase domain-containing protein</fullName>
    </recommendedName>
</protein>
<dbReference type="GO" id="GO:0008360">
    <property type="term" value="P:regulation of cell shape"/>
    <property type="evidence" value="ECO:0007669"/>
    <property type="project" value="UniProtKB-KW"/>
</dbReference>
<dbReference type="PANTHER" id="PTHR36174:SF1">
    <property type="entry name" value="LIPID II:GLYCINE GLYCYLTRANSFERASE"/>
    <property type="match status" value="1"/>
</dbReference>
<proteinExistence type="inferred from homology"/>
<evidence type="ECO:0000313" key="9">
    <source>
        <dbReference type="Proteomes" id="UP000229166"/>
    </source>
</evidence>
<evidence type="ECO:0000313" key="8">
    <source>
        <dbReference type="EMBL" id="PIZ87236.1"/>
    </source>
</evidence>
<evidence type="ECO:0000256" key="6">
    <source>
        <dbReference type="ARBA" id="ARBA00023316"/>
    </source>
</evidence>
<dbReference type="GO" id="GO:0009252">
    <property type="term" value="P:peptidoglycan biosynthetic process"/>
    <property type="evidence" value="ECO:0007669"/>
    <property type="project" value="UniProtKB-KW"/>
</dbReference>
<dbReference type="SUPFAM" id="SSF55729">
    <property type="entry name" value="Acyl-CoA N-acyltransferases (Nat)"/>
    <property type="match status" value="2"/>
</dbReference>
<accession>A0A2M7UU91</accession>
<organism evidence="8 9">
    <name type="scientific">Candidatus Nealsonbacteria bacterium CG_4_10_14_0_2_um_filter_40_15</name>
    <dbReference type="NCBI Taxonomy" id="1974682"/>
    <lineage>
        <taxon>Bacteria</taxon>
        <taxon>Candidatus Nealsoniibacteriota</taxon>
    </lineage>
</organism>
<keyword evidence="5" id="KW-0012">Acyltransferase</keyword>
<keyword evidence="6" id="KW-0961">Cell wall biogenesis/degradation</keyword>
<dbReference type="InterPro" id="IPR050644">
    <property type="entry name" value="PG_Glycine_Bridge_Synth"/>
</dbReference>
<sequence length="344" mass="40331">MEIKEIQKKDIWENFLSGCQEKTFLSSWNWGEFQIGMGNKIWRLGIYEMSELVAVALATKITAKRGTFLLIQHGPNIKEQKTNNREQILKILLEELKKIAKEERASFIRMNPLWERSQGNKNILRDSGFREAPMHANAYEATWKLDITLSEEELLEKMRKTTRYLIRQAMKNRDITVEKSGEPDGIEAYQKLNREVAERQRFVPFSSEYIKNEFEVFAKDGEILLFSGKYKNEVASAAMVVFWQGLGFYHQAASSSKYAKLSIPYLLLWEAIKEAKNRKCDLFDFWGYVNPEKEPKHPWSGPTFFKMGFGGNAFEYVKTQDFPLSKKYLLTYFFEKLRKIKRGL</sequence>
<dbReference type="InterPro" id="IPR016181">
    <property type="entry name" value="Acyl_CoA_acyltransferase"/>
</dbReference>
<evidence type="ECO:0000256" key="3">
    <source>
        <dbReference type="ARBA" id="ARBA00022960"/>
    </source>
</evidence>
<evidence type="ECO:0000256" key="4">
    <source>
        <dbReference type="ARBA" id="ARBA00022984"/>
    </source>
</evidence>
<keyword evidence="2" id="KW-0808">Transferase</keyword>
<evidence type="ECO:0000256" key="1">
    <source>
        <dbReference type="ARBA" id="ARBA00009943"/>
    </source>
</evidence>
<dbReference type="Pfam" id="PF02388">
    <property type="entry name" value="FemAB"/>
    <property type="match status" value="1"/>
</dbReference>
<dbReference type="Gene3D" id="3.40.630.30">
    <property type="match status" value="1"/>
</dbReference>
<dbReference type="EMBL" id="PFOZ01000031">
    <property type="protein sequence ID" value="PIZ87236.1"/>
    <property type="molecule type" value="Genomic_DNA"/>
</dbReference>